<keyword evidence="6" id="KW-0868">Chloride</keyword>
<protein>
    <recommendedName>
        <fullName evidence="6">Bestrophin homolog</fullName>
    </recommendedName>
</protein>
<keyword evidence="6" id="KW-0407">Ion channel</keyword>
<keyword evidence="6" id="KW-0869">Chloride channel</keyword>
<evidence type="ECO:0000256" key="4">
    <source>
        <dbReference type="ARBA" id="ARBA00023136"/>
    </source>
</evidence>
<dbReference type="Proteomes" id="UP001168821">
    <property type="component" value="Unassembled WGS sequence"/>
</dbReference>
<comment type="similarity">
    <text evidence="5 6">Belongs to the anion channel-forming bestrophin (TC 1.A.46) family. Calcium-sensitive chloride channel subfamily.</text>
</comment>
<keyword evidence="4" id="KW-0472">Membrane</keyword>
<evidence type="ECO:0000256" key="1">
    <source>
        <dbReference type="ARBA" id="ARBA00004370"/>
    </source>
</evidence>
<feature type="compositionally biased region" description="Low complexity" evidence="7">
    <location>
        <begin position="534"/>
        <end position="548"/>
    </location>
</feature>
<feature type="compositionally biased region" description="Basic residues" evidence="7">
    <location>
        <begin position="339"/>
        <end position="349"/>
    </location>
</feature>
<evidence type="ECO:0000256" key="3">
    <source>
        <dbReference type="ARBA" id="ARBA00022989"/>
    </source>
</evidence>
<keyword evidence="9" id="KW-1185">Reference proteome</keyword>
<dbReference type="PANTHER" id="PTHR10736">
    <property type="entry name" value="BESTROPHIN"/>
    <property type="match status" value="1"/>
</dbReference>
<dbReference type="InterPro" id="IPR021134">
    <property type="entry name" value="Bestrophin-like"/>
</dbReference>
<comment type="caution">
    <text evidence="8">The sequence shown here is derived from an EMBL/GenBank/DDBJ whole genome shotgun (WGS) entry which is preliminary data.</text>
</comment>
<proteinExistence type="inferred from homology"/>
<feature type="region of interest" description="Disordered" evidence="7">
    <location>
        <begin position="534"/>
        <end position="604"/>
    </location>
</feature>
<gene>
    <name evidence="8" type="ORF">Zmor_005556</name>
</gene>
<evidence type="ECO:0000313" key="8">
    <source>
        <dbReference type="EMBL" id="KAJ3661144.1"/>
    </source>
</evidence>
<dbReference type="GO" id="GO:0005886">
    <property type="term" value="C:plasma membrane"/>
    <property type="evidence" value="ECO:0007669"/>
    <property type="project" value="UniProtKB-SubCell"/>
</dbReference>
<dbReference type="Pfam" id="PF01062">
    <property type="entry name" value="Bestrophin"/>
    <property type="match status" value="1"/>
</dbReference>
<organism evidence="8 9">
    <name type="scientific">Zophobas morio</name>
    <dbReference type="NCBI Taxonomy" id="2755281"/>
    <lineage>
        <taxon>Eukaryota</taxon>
        <taxon>Metazoa</taxon>
        <taxon>Ecdysozoa</taxon>
        <taxon>Arthropoda</taxon>
        <taxon>Hexapoda</taxon>
        <taxon>Insecta</taxon>
        <taxon>Pterygota</taxon>
        <taxon>Neoptera</taxon>
        <taxon>Endopterygota</taxon>
        <taxon>Coleoptera</taxon>
        <taxon>Polyphaga</taxon>
        <taxon>Cucujiformia</taxon>
        <taxon>Tenebrionidae</taxon>
        <taxon>Zophobas</taxon>
    </lineage>
</organism>
<keyword evidence="3" id="KW-1133">Transmembrane helix</keyword>
<keyword evidence="6" id="KW-0406">Ion transport</keyword>
<reference evidence="8" key="1">
    <citation type="journal article" date="2023" name="G3 (Bethesda)">
        <title>Whole genome assemblies of Zophobas morio and Tenebrio molitor.</title>
        <authorList>
            <person name="Kaur S."/>
            <person name="Stinson S.A."/>
            <person name="diCenzo G.C."/>
        </authorList>
    </citation>
    <scope>NUCLEOTIDE SEQUENCE</scope>
    <source>
        <strain evidence="8">QUZm001</strain>
    </source>
</reference>
<keyword evidence="6" id="KW-1003">Cell membrane</keyword>
<feature type="compositionally biased region" description="Polar residues" evidence="7">
    <location>
        <begin position="570"/>
        <end position="597"/>
    </location>
</feature>
<dbReference type="PANTHER" id="PTHR10736:SF11">
    <property type="entry name" value="BESTROPHIN 2"/>
    <property type="match status" value="1"/>
</dbReference>
<evidence type="ECO:0000256" key="5">
    <source>
        <dbReference type="ARBA" id="ARBA00034769"/>
    </source>
</evidence>
<dbReference type="AlphaFoldDB" id="A0AA38IUQ1"/>
<name>A0AA38IUQ1_9CUCU</name>
<evidence type="ECO:0000256" key="7">
    <source>
        <dbReference type="SAM" id="MobiDB-lite"/>
    </source>
</evidence>
<evidence type="ECO:0000256" key="6">
    <source>
        <dbReference type="RuleBase" id="RU363126"/>
    </source>
</evidence>
<sequence>MLLSRKRPSPGNKFHSLENTFFLGLMLESEKKIFELMDTKTPMSKYWMPLVWATNLIIRARKENLINSDQLVQTILMELSDIRRRLGSLIGYDTVCVPLVYTQVVSLALYLYFIAALLGRQFVPDATMSVGKFEEPDMYFPFFTAIQFCFYVGWLKVAEVLINPFGEDDDDIELNWLIDRHIKAAYMIVDEMHEEHPELLKDQYWDEVVPKELPYTVASEHYRKEEPKGSAEQYKLKTTDGLYANLLTPKKSLIHDDMYADYESVDTPIVERRKSSNWFTRQISRTGMGSIRSASTAYSSGGLFGRHRGNSVYANPENGQLPGTAPPQKMSIYDRLVGRKSGRSQKKQGSRLNGAAPMQVRNRPRIPTPDVTKEVVDRENRMAAANVANLQNQMAHGITLMPHLQTAYPNYPSGDGPVVQVVLSPIQELDGTGSVNNTLHAHQPGTTALAQAVLSPGLGPVITTTPVSVPMTVSQLTSLGLTSVHNSPLLTRSTNDASTKKPNFVTSFDGEKSLGTQPLVLTEIAPAEDEIQLTSRSSDVSVASSTASKESKNSAATLSAGTAAEGAAPNSLTSSADGTRSRKTSVVSQSNPNTNSPKRGEVYV</sequence>
<dbReference type="EMBL" id="JALNTZ010000002">
    <property type="protein sequence ID" value="KAJ3661144.1"/>
    <property type="molecule type" value="Genomic_DNA"/>
</dbReference>
<dbReference type="InterPro" id="IPR000615">
    <property type="entry name" value="Bestrophin"/>
</dbReference>
<accession>A0AA38IUQ1</accession>
<dbReference type="GO" id="GO:0034707">
    <property type="term" value="C:chloride channel complex"/>
    <property type="evidence" value="ECO:0007669"/>
    <property type="project" value="UniProtKB-KW"/>
</dbReference>
<feature type="region of interest" description="Disordered" evidence="7">
    <location>
        <begin position="339"/>
        <end position="368"/>
    </location>
</feature>
<comment type="subcellular location">
    <subcellularLocation>
        <location evidence="6">Cell membrane</location>
        <topology evidence="6">Multi-pass membrane protein</topology>
    </subcellularLocation>
    <subcellularLocation>
        <location evidence="1">Membrane</location>
    </subcellularLocation>
</comment>
<keyword evidence="2" id="KW-0812">Transmembrane</keyword>
<evidence type="ECO:0000313" key="9">
    <source>
        <dbReference type="Proteomes" id="UP001168821"/>
    </source>
</evidence>
<evidence type="ECO:0000256" key="2">
    <source>
        <dbReference type="ARBA" id="ARBA00022692"/>
    </source>
</evidence>
<dbReference type="GO" id="GO:0005254">
    <property type="term" value="F:chloride channel activity"/>
    <property type="evidence" value="ECO:0007669"/>
    <property type="project" value="UniProtKB-KW"/>
</dbReference>
<comment type="function">
    <text evidence="6">Forms chloride channels.</text>
</comment>
<keyword evidence="6" id="KW-0813">Transport</keyword>